<sequence length="318" mass="34461">MAKHLSRAAVRRQRETLLDSRVHRDPLPAELAARADRFVPVSLEETDWLVVRPLFLAVVATCPTRGVDAFSKRCVALAGFLVWCALEGHDLTILSAMRFELIEAYISVTGRSASCRSHLRSLARSANPAGVPPAPATMPHDPVRAPYTAVEMAAIERLALTQPTAVQRRALCAVVGLGRGAGLDSQDFRNLFESHVVDRGDDGIWVEVQAPRPRLVPVRRAYEPLVRAGLEGLSATQLVIGLSSTRRNIAGKVVERSTILGNAPRIEAGRLRTTWLADLLTSDVPLVVVMAVSGLTSARTLTEIVAHLDGDTNRGVAR</sequence>
<proteinExistence type="predicted"/>
<protein>
    <submittedName>
        <fullName evidence="1">Unannotated protein</fullName>
    </submittedName>
</protein>
<name>A0A6J7RIP0_9ZZZZ</name>
<dbReference type="AlphaFoldDB" id="A0A6J7RIP0"/>
<dbReference type="EMBL" id="CAFBPW010000028">
    <property type="protein sequence ID" value="CAB5028675.1"/>
    <property type="molecule type" value="Genomic_DNA"/>
</dbReference>
<accession>A0A6J7RIP0</accession>
<organism evidence="1">
    <name type="scientific">freshwater metagenome</name>
    <dbReference type="NCBI Taxonomy" id="449393"/>
    <lineage>
        <taxon>unclassified sequences</taxon>
        <taxon>metagenomes</taxon>
        <taxon>ecological metagenomes</taxon>
    </lineage>
</organism>
<evidence type="ECO:0000313" key="1">
    <source>
        <dbReference type="EMBL" id="CAB5028675.1"/>
    </source>
</evidence>
<gene>
    <name evidence="1" type="ORF">UFOPK4173_00405</name>
</gene>
<reference evidence="1" key="1">
    <citation type="submission" date="2020-05" db="EMBL/GenBank/DDBJ databases">
        <authorList>
            <person name="Chiriac C."/>
            <person name="Salcher M."/>
            <person name="Ghai R."/>
            <person name="Kavagutti S V."/>
        </authorList>
    </citation>
    <scope>NUCLEOTIDE SEQUENCE</scope>
</reference>